<dbReference type="InterPro" id="IPR032719">
    <property type="entry name" value="WbsX"/>
</dbReference>
<comment type="caution">
    <text evidence="3">The sequence shown here is derived from an EMBL/GenBank/DDBJ whole genome shotgun (WGS) entry which is preliminary data.</text>
</comment>
<dbReference type="Pfam" id="PF14307">
    <property type="entry name" value="Glyco_tran_WbsX"/>
    <property type="match status" value="1"/>
</dbReference>
<protein>
    <submittedName>
        <fullName evidence="3">Glycosyl transferase family WbsX</fullName>
    </submittedName>
</protein>
<sequence length="548" mass="60281">MGFPAGTRARRAALIAVALVGTSALTGGLIAAAGQDEPQAPERQAVQRNEPLPLVELVSAGGVGRLYTVDLAEARKAVQNGMKRAAGQVGYLPSAPFEGSAPMYRLKPSATASGWLFTASTAERDTLLGKGWVDEGVAAHLYPQAGPGLVPLLRFSNGKEWRLALESRKDELVNAGYKVDGRLGFTHSTWFRAGAVYFGMFNINGHQRIIQRTKEVYGREGDWWGGVRDFKNGTHYAKDNWPNEDFSYLEPSMGYYDDSNPATLEKHIDQATSAGLSFFNFYWYWDSKNGRPSVTGASLDAFFKARNTNNIDFTIGLCAHPFDGLKIPTSQFDAVADTLTGYLAKENTLRTNDGRKILNICDARGLGDGKPEQIKRFADTVRAKAKAAFGESIYVMINQAGFDPKQVPAAGGNAAYCTTDGPGVEGRSYQKYLDKQRDFFAAAPGAYSRCVMSDFDERPRYPIENADVKAIRWMPDASFDNFRKAVRNVRADATNSTRPPEVDNLVYVYAWNEWHEGGVVEPSKRDGCRFLDVLREELRLTKGAGCTS</sequence>
<dbReference type="PANTHER" id="PTHR41244:SF1">
    <property type="entry name" value="GLYCOSYLTRANSFERASE"/>
    <property type="match status" value="1"/>
</dbReference>
<dbReference type="Pfam" id="PF18885">
    <property type="entry name" value="DUF5648"/>
    <property type="match status" value="1"/>
</dbReference>
<evidence type="ECO:0000256" key="1">
    <source>
        <dbReference type="SAM" id="SignalP"/>
    </source>
</evidence>
<evidence type="ECO:0000313" key="3">
    <source>
        <dbReference type="EMBL" id="RZS44482.1"/>
    </source>
</evidence>
<accession>A0A4Q7L7X9</accession>
<evidence type="ECO:0000259" key="2">
    <source>
        <dbReference type="Pfam" id="PF18885"/>
    </source>
</evidence>
<reference evidence="3 4" key="1">
    <citation type="submission" date="2019-02" db="EMBL/GenBank/DDBJ databases">
        <title>Genomic Encyclopedia of Type Strains, Phase IV (KMG-IV): sequencing the most valuable type-strain genomes for metagenomic binning, comparative biology and taxonomic classification.</title>
        <authorList>
            <person name="Goeker M."/>
        </authorList>
    </citation>
    <scope>NUCLEOTIDE SEQUENCE [LARGE SCALE GENOMIC DNA]</scope>
    <source>
        <strain evidence="3 4">DSM 101727</strain>
    </source>
</reference>
<keyword evidence="3" id="KW-0808">Transferase</keyword>
<gene>
    <name evidence="3" type="ORF">EV193_101358</name>
</gene>
<dbReference type="InterPro" id="IPR043708">
    <property type="entry name" value="DUF5648"/>
</dbReference>
<dbReference type="PANTHER" id="PTHR41244">
    <property type="entry name" value="RHAMNAN SYNTHESIS F"/>
    <property type="match status" value="1"/>
</dbReference>
<dbReference type="EMBL" id="SGWQ01000001">
    <property type="protein sequence ID" value="RZS44482.1"/>
    <property type="molecule type" value="Genomic_DNA"/>
</dbReference>
<dbReference type="AlphaFoldDB" id="A0A4Q7L7X9"/>
<proteinExistence type="predicted"/>
<dbReference type="Gene3D" id="3.20.20.80">
    <property type="entry name" value="Glycosidases"/>
    <property type="match status" value="1"/>
</dbReference>
<feature type="signal peptide" evidence="1">
    <location>
        <begin position="1"/>
        <end position="26"/>
    </location>
</feature>
<name>A0A4Q7L7X9_9PSEU</name>
<keyword evidence="4" id="KW-1185">Reference proteome</keyword>
<keyword evidence="1" id="KW-0732">Signal</keyword>
<feature type="chain" id="PRO_5038873933" evidence="1">
    <location>
        <begin position="27"/>
        <end position="548"/>
    </location>
</feature>
<feature type="domain" description="DUF5648" evidence="2">
    <location>
        <begin position="64"/>
        <end position="181"/>
    </location>
</feature>
<evidence type="ECO:0000313" key="4">
    <source>
        <dbReference type="Proteomes" id="UP000294257"/>
    </source>
</evidence>
<organism evidence="3 4">
    <name type="scientific">Herbihabitans rhizosphaerae</name>
    <dbReference type="NCBI Taxonomy" id="1872711"/>
    <lineage>
        <taxon>Bacteria</taxon>
        <taxon>Bacillati</taxon>
        <taxon>Actinomycetota</taxon>
        <taxon>Actinomycetes</taxon>
        <taxon>Pseudonocardiales</taxon>
        <taxon>Pseudonocardiaceae</taxon>
        <taxon>Herbihabitans</taxon>
    </lineage>
</organism>
<dbReference type="Proteomes" id="UP000294257">
    <property type="component" value="Unassembled WGS sequence"/>
</dbReference>
<dbReference type="GO" id="GO:0016740">
    <property type="term" value="F:transferase activity"/>
    <property type="evidence" value="ECO:0007669"/>
    <property type="project" value="UniProtKB-KW"/>
</dbReference>